<dbReference type="CDD" id="cd00082">
    <property type="entry name" value="HisKA"/>
    <property type="match status" value="1"/>
</dbReference>
<evidence type="ECO:0000313" key="6">
    <source>
        <dbReference type="EMBL" id="KAK7722794.1"/>
    </source>
</evidence>
<feature type="region of interest" description="Disordered" evidence="3">
    <location>
        <begin position="284"/>
        <end position="327"/>
    </location>
</feature>
<dbReference type="InterPro" id="IPR005467">
    <property type="entry name" value="His_kinase_dom"/>
</dbReference>
<dbReference type="CDD" id="cd17546">
    <property type="entry name" value="REC_hyHK_CKI1_RcsC-like"/>
    <property type="match status" value="1"/>
</dbReference>
<dbReference type="InterPro" id="IPR029016">
    <property type="entry name" value="GAF-like_dom_sf"/>
</dbReference>
<feature type="region of interest" description="Disordered" evidence="3">
    <location>
        <begin position="191"/>
        <end position="239"/>
    </location>
</feature>
<dbReference type="InterPro" id="IPR036097">
    <property type="entry name" value="HisK_dim/P_sf"/>
</dbReference>
<dbReference type="SUPFAM" id="SSF52172">
    <property type="entry name" value="CheY-like"/>
    <property type="match status" value="1"/>
</dbReference>
<feature type="compositionally biased region" description="Polar residues" evidence="3">
    <location>
        <begin position="221"/>
        <end position="230"/>
    </location>
</feature>
<dbReference type="SMART" id="SM00448">
    <property type="entry name" value="REC"/>
    <property type="match status" value="1"/>
</dbReference>
<feature type="compositionally biased region" description="Pro residues" evidence="3">
    <location>
        <begin position="1047"/>
        <end position="1060"/>
    </location>
</feature>
<dbReference type="InterPro" id="IPR001789">
    <property type="entry name" value="Sig_transdc_resp-reg_receiver"/>
</dbReference>
<feature type="compositionally biased region" description="Low complexity" evidence="3">
    <location>
        <begin position="300"/>
        <end position="309"/>
    </location>
</feature>
<feature type="compositionally biased region" description="Basic and acidic residues" evidence="3">
    <location>
        <begin position="198"/>
        <end position="210"/>
    </location>
</feature>
<evidence type="ECO:0000256" key="3">
    <source>
        <dbReference type="SAM" id="MobiDB-lite"/>
    </source>
</evidence>
<dbReference type="PANTHER" id="PTHR43719">
    <property type="entry name" value="TWO-COMPONENT HISTIDINE KINASE"/>
    <property type="match status" value="1"/>
</dbReference>
<dbReference type="Pfam" id="PF00072">
    <property type="entry name" value="Response_reg"/>
    <property type="match status" value="1"/>
</dbReference>
<evidence type="ECO:0000256" key="1">
    <source>
        <dbReference type="ARBA" id="ARBA00022553"/>
    </source>
</evidence>
<dbReference type="Pfam" id="PF00512">
    <property type="entry name" value="HisKA"/>
    <property type="match status" value="1"/>
</dbReference>
<dbReference type="PROSITE" id="PS50109">
    <property type="entry name" value="HIS_KIN"/>
    <property type="match status" value="1"/>
</dbReference>
<dbReference type="Gene3D" id="1.10.287.130">
    <property type="match status" value="1"/>
</dbReference>
<sequence>MSLPESEKRSEATPRLPLIPDLRHKDQNGEDLWLCGTAIPRAQGACEYTLCSNDGSGNDDGKLPLVLVRDLHADGRFKSRPYCRPGTPAKFYAGVPIRSRRDINIGVLSVLSPHPIEWNEHKTDVMRNLSRTIMERLEATRAKGANRRGERMNRGIGSFVEGKTTVTGWKLGPNFGAYKDNVKYEGALNAKQQDLCQQEDKPTTTRKETDESSFPFPQMIPSVSSDTPAPTISAGRRLSQDTMSSIKEPTIHHIFSSATNIIRESLEIEGCLFLDAAAGSFRPAENNAPPKGHSKTGGNSDSDLSSSSDEGQHYADSPLSPEDDAQPKCEVLGFSTTNLSSIDGEQSSHLHGSINERFLSGLLRRYPKGHIFVFGAEGELQTSDSSEDTSSEGSQAAKSPIGRAEAPPLSPPTPEPSDRDVTLGVSLHRKLLGQGNEAAHLLRAFPGARSVAFVPVWDSRKDRWCAGGFIYTLKPTRVFTTEGDLSYLRAFGTLAMAETLRCETMLSEKAKTDALGSLSHEMRSPLHGIVLGVELMRDTDLSVFQGNITHTIETCCRTLIDTVDHLLDYSKINNFQLTKRRQEHVTLPRGLRQGSTKSIQAGMKSLSSNVLLDALTEEVVESVFAGFNFQHISIAQLSKEKPSWPADRSANRRMDAMKAMEDLDPSRLATGEVKLKFGDASVFLVIDPGSSWAFFTESGAIRRIIMNLFGNALKHTQQGTIRVTLKQSDSKRSNERLVQITVADTGHGISQEYLRNDLFKPFSQEDSLAPGSGLGLSIVKKITSNLRGRITVTSLVNVGTTVTVALPLALPSPDTKLVEPDDEVEFNKQRDQLRGLRIRLIGFDQNRTADSEESDTVTNDVELNGHRLVRQICRDWLHMEVISGLQAEHLAPDLVLMSEDSLPPAGAPDVLTKPPCIVVCANALVAYQQSTAPESASRSGVLEFISQPVGPRKLAKILLLASDRWIAKQVILPVADEAISPLSASTPGFGVLSGTPKLATPTISVLPMRDKPPQTPPGSSPSTDLELSPLEEPVVMPPAVVDEPTYPSSPKPPQAAPAPPGNEYLLVDDNPINLKILSAYMHKLGLPYQTATNGQEAVDAFVRDPARFRCVFMDISMPVMDGFQATRLIRAYESGHMDVSAAGAGAGAARAPTSIFALSGLASASAQQEALWSGVDLFLTKPVKLKELGSILRSRGLLEAA</sequence>
<dbReference type="Gene3D" id="3.30.565.10">
    <property type="entry name" value="Histidine kinase-like ATPase, C-terminal domain"/>
    <property type="match status" value="1"/>
</dbReference>
<feature type="domain" description="Histidine kinase" evidence="4">
    <location>
        <begin position="517"/>
        <end position="810"/>
    </location>
</feature>
<dbReference type="SMART" id="SM00388">
    <property type="entry name" value="HisKA"/>
    <property type="match status" value="1"/>
</dbReference>
<dbReference type="InterPro" id="IPR003594">
    <property type="entry name" value="HATPase_dom"/>
</dbReference>
<dbReference type="SUPFAM" id="SSF55781">
    <property type="entry name" value="GAF domain-like"/>
    <property type="match status" value="1"/>
</dbReference>
<dbReference type="Proteomes" id="UP001430848">
    <property type="component" value="Unassembled WGS sequence"/>
</dbReference>
<evidence type="ECO:0000256" key="2">
    <source>
        <dbReference type="PROSITE-ProRule" id="PRU00169"/>
    </source>
</evidence>
<feature type="domain" description="Response regulatory" evidence="5">
    <location>
        <begin position="1063"/>
        <end position="1196"/>
    </location>
</feature>
<dbReference type="PRINTS" id="PR00344">
    <property type="entry name" value="BCTRLSENSOR"/>
</dbReference>
<keyword evidence="7" id="KW-1185">Reference proteome</keyword>
<keyword evidence="1 2" id="KW-0597">Phosphoprotein</keyword>
<dbReference type="PANTHER" id="PTHR43719:SF69">
    <property type="entry name" value="HISTIDINE KINASE G7"/>
    <property type="match status" value="1"/>
</dbReference>
<accession>A0ABR1P0N3</accession>
<feature type="region of interest" description="Disordered" evidence="3">
    <location>
        <begin position="1039"/>
        <end position="1062"/>
    </location>
</feature>
<dbReference type="InterPro" id="IPR004358">
    <property type="entry name" value="Sig_transdc_His_kin-like_C"/>
</dbReference>
<dbReference type="InterPro" id="IPR036890">
    <property type="entry name" value="HATPase_C_sf"/>
</dbReference>
<dbReference type="PROSITE" id="PS50110">
    <property type="entry name" value="RESPONSE_REGULATORY"/>
    <property type="match status" value="1"/>
</dbReference>
<dbReference type="InterPro" id="IPR003661">
    <property type="entry name" value="HisK_dim/P_dom"/>
</dbReference>
<feature type="region of interest" description="Disordered" evidence="3">
    <location>
        <begin position="1005"/>
        <end position="1027"/>
    </location>
</feature>
<protein>
    <recommendedName>
        <fullName evidence="8">Nik-1 protein (Os-1p protein)</fullName>
    </recommendedName>
</protein>
<reference evidence="6 7" key="1">
    <citation type="submission" date="2024-02" db="EMBL/GenBank/DDBJ databases">
        <title>De novo assembly and annotation of 12 fungi associated with fruit tree decline syndrome in Ontario, Canada.</title>
        <authorList>
            <person name="Sulman M."/>
            <person name="Ellouze W."/>
            <person name="Ilyukhin E."/>
        </authorList>
    </citation>
    <scope>NUCLEOTIDE SEQUENCE [LARGE SCALE GENOMIC DNA]</scope>
    <source>
        <strain evidence="6 7">M169</strain>
    </source>
</reference>
<organism evidence="6 7">
    <name type="scientific">Diaporthe eres</name>
    <name type="common">Phomopsis oblonga</name>
    <dbReference type="NCBI Taxonomy" id="83184"/>
    <lineage>
        <taxon>Eukaryota</taxon>
        <taxon>Fungi</taxon>
        <taxon>Dikarya</taxon>
        <taxon>Ascomycota</taxon>
        <taxon>Pezizomycotina</taxon>
        <taxon>Sordariomycetes</taxon>
        <taxon>Sordariomycetidae</taxon>
        <taxon>Diaporthales</taxon>
        <taxon>Diaporthaceae</taxon>
        <taxon>Diaporthe</taxon>
        <taxon>Diaporthe eres species complex</taxon>
    </lineage>
</organism>
<proteinExistence type="predicted"/>
<gene>
    <name evidence="6" type="ORF">SLS63_009189</name>
</gene>
<dbReference type="Gene3D" id="3.40.50.2300">
    <property type="match status" value="1"/>
</dbReference>
<comment type="caution">
    <text evidence="6">The sequence shown here is derived from an EMBL/GenBank/DDBJ whole genome shotgun (WGS) entry which is preliminary data.</text>
</comment>
<name>A0ABR1P0N3_DIAER</name>
<feature type="region of interest" description="Disordered" evidence="3">
    <location>
        <begin position="380"/>
        <end position="421"/>
    </location>
</feature>
<evidence type="ECO:0000313" key="7">
    <source>
        <dbReference type="Proteomes" id="UP001430848"/>
    </source>
</evidence>
<evidence type="ECO:0000259" key="5">
    <source>
        <dbReference type="PROSITE" id="PS50110"/>
    </source>
</evidence>
<dbReference type="SMART" id="SM00387">
    <property type="entry name" value="HATPase_c"/>
    <property type="match status" value="1"/>
</dbReference>
<dbReference type="EMBL" id="JAKNSF020000065">
    <property type="protein sequence ID" value="KAK7722794.1"/>
    <property type="molecule type" value="Genomic_DNA"/>
</dbReference>
<dbReference type="Gene3D" id="3.30.450.40">
    <property type="match status" value="1"/>
</dbReference>
<evidence type="ECO:0000259" key="4">
    <source>
        <dbReference type="PROSITE" id="PS50109"/>
    </source>
</evidence>
<dbReference type="InterPro" id="IPR050956">
    <property type="entry name" value="2C_system_His_kinase"/>
</dbReference>
<feature type="modified residue" description="4-aspartylphosphate" evidence="2">
    <location>
        <position position="1114"/>
    </location>
</feature>
<dbReference type="InterPro" id="IPR011006">
    <property type="entry name" value="CheY-like_superfamily"/>
</dbReference>
<dbReference type="SUPFAM" id="SSF55874">
    <property type="entry name" value="ATPase domain of HSP90 chaperone/DNA topoisomerase II/histidine kinase"/>
    <property type="match status" value="1"/>
</dbReference>
<evidence type="ECO:0008006" key="8">
    <source>
        <dbReference type="Google" id="ProtNLM"/>
    </source>
</evidence>
<dbReference type="Pfam" id="PF02518">
    <property type="entry name" value="HATPase_c"/>
    <property type="match status" value="1"/>
</dbReference>
<dbReference type="SUPFAM" id="SSF47384">
    <property type="entry name" value="Homodimeric domain of signal transducing histidine kinase"/>
    <property type="match status" value="1"/>
</dbReference>